<comment type="domain">
    <text evidence="8">Possesses an unusual extended V-shaped dimeric structure with each monomer consisting of three distinct domains arranged along a curved 'spinal' alpha-helix. The N-terminal catalytic domain specifically recognizes the glutamate moiety of the substrate. The second domain is the NADPH-binding domain, and the third C-terminal domain is responsible for dimerization.</text>
</comment>
<comment type="function">
    <text evidence="8">Catalyzes the NADPH-dependent reduction of glutamyl-tRNA(Glu) to glutamate 1-semialdehyde (GSA).</text>
</comment>
<dbReference type="HAMAP" id="MF_00087">
    <property type="entry name" value="Glu_tRNA_reductase"/>
    <property type="match status" value="1"/>
</dbReference>
<comment type="catalytic activity">
    <reaction evidence="7 8 13">
        <text>(S)-4-amino-5-oxopentanoate + tRNA(Glu) + NADP(+) = L-glutamyl-tRNA(Glu) + NADPH + H(+)</text>
        <dbReference type="Rhea" id="RHEA:12344"/>
        <dbReference type="Rhea" id="RHEA-COMP:9663"/>
        <dbReference type="Rhea" id="RHEA-COMP:9680"/>
        <dbReference type="ChEBI" id="CHEBI:15378"/>
        <dbReference type="ChEBI" id="CHEBI:57501"/>
        <dbReference type="ChEBI" id="CHEBI:57783"/>
        <dbReference type="ChEBI" id="CHEBI:58349"/>
        <dbReference type="ChEBI" id="CHEBI:78442"/>
        <dbReference type="ChEBI" id="CHEBI:78520"/>
        <dbReference type="EC" id="1.2.1.70"/>
    </reaction>
</comment>
<feature type="binding site" evidence="8 10">
    <location>
        <begin position="49"/>
        <end position="52"/>
    </location>
    <ligand>
        <name>substrate</name>
    </ligand>
</feature>
<evidence type="ECO:0000256" key="7">
    <source>
        <dbReference type="ARBA" id="ARBA00047464"/>
    </source>
</evidence>
<dbReference type="Gene3D" id="3.30.460.30">
    <property type="entry name" value="Glutamyl-tRNA reductase, N-terminal domain"/>
    <property type="match status" value="1"/>
</dbReference>
<reference evidence="18" key="1">
    <citation type="submission" date="2016-10" db="EMBL/GenBank/DDBJ databases">
        <authorList>
            <person name="de Groot N.N."/>
        </authorList>
    </citation>
    <scope>NUCLEOTIDE SEQUENCE [LARGE SCALE GENOMIC DNA]</scope>
    <source>
        <strain evidence="18">CGMCC 1.10697</strain>
    </source>
</reference>
<protein>
    <recommendedName>
        <fullName evidence="3 8">Glutamyl-tRNA reductase</fullName>
        <shortName evidence="8">GluTR</shortName>
        <ecNumber evidence="3 8">1.2.1.70</ecNumber>
    </recommendedName>
</protein>
<evidence type="ECO:0000256" key="9">
    <source>
        <dbReference type="PIRSR" id="PIRSR000445-1"/>
    </source>
</evidence>
<evidence type="ECO:0000256" key="5">
    <source>
        <dbReference type="ARBA" id="ARBA00023002"/>
    </source>
</evidence>
<gene>
    <name evidence="8" type="primary">hemA</name>
    <name evidence="17" type="ORF">CXG46_13240</name>
    <name evidence="18" type="ORF">SAMN05192575_11074</name>
</gene>
<dbReference type="AlphaFoldDB" id="A0A1I1AQX0"/>
<evidence type="ECO:0000256" key="11">
    <source>
        <dbReference type="PIRSR" id="PIRSR000445-3"/>
    </source>
</evidence>
<name>A0A1I1AQX0_9ACTN</name>
<dbReference type="STRING" id="748909.SAMN05192575_11074"/>
<dbReference type="GO" id="GO:0050661">
    <property type="term" value="F:NADP binding"/>
    <property type="evidence" value="ECO:0007669"/>
    <property type="project" value="InterPro"/>
</dbReference>
<dbReference type="CDD" id="cd05213">
    <property type="entry name" value="NAD_bind_Glutamyl_tRNA_reduct"/>
    <property type="match status" value="1"/>
</dbReference>
<dbReference type="NCBIfam" id="TIGR01035">
    <property type="entry name" value="hemA"/>
    <property type="match status" value="1"/>
</dbReference>
<dbReference type="InterPro" id="IPR015895">
    <property type="entry name" value="4pyrrol_synth_GluRdtase_N"/>
</dbReference>
<reference evidence="17 20" key="2">
    <citation type="submission" date="2017-12" db="EMBL/GenBank/DDBJ databases">
        <title>Pharmacopeia of the Arctic Ocean.</title>
        <authorList>
            <person name="Collins E."/>
            <person name="Ducluzeau A.-L."/>
        </authorList>
    </citation>
    <scope>NUCLEOTIDE SEQUENCE [LARGE SCALE GENOMIC DNA]</scope>
    <source>
        <strain evidence="17 20">DSM 23325</strain>
    </source>
</reference>
<dbReference type="EMBL" id="PJBV01000019">
    <property type="protein sequence ID" value="PKH40348.1"/>
    <property type="molecule type" value="Genomic_DNA"/>
</dbReference>
<dbReference type="GO" id="GO:0008883">
    <property type="term" value="F:glutamyl-tRNA reductase activity"/>
    <property type="evidence" value="ECO:0007669"/>
    <property type="project" value="UniProtKB-UniRule"/>
</dbReference>
<dbReference type="SUPFAM" id="SSF69075">
    <property type="entry name" value="Glutamyl tRNA-reductase dimerization domain"/>
    <property type="match status" value="1"/>
</dbReference>
<feature type="domain" description="Quinate/shikimate 5-dehydrogenase/glutamyl-tRNA reductase" evidence="15">
    <location>
        <begin position="177"/>
        <end position="298"/>
    </location>
</feature>
<dbReference type="OrthoDB" id="110209at2"/>
<feature type="active site" description="Nucleophile" evidence="8 9">
    <location>
        <position position="50"/>
    </location>
</feature>
<evidence type="ECO:0000313" key="20">
    <source>
        <dbReference type="Proteomes" id="UP000233565"/>
    </source>
</evidence>
<dbReference type="Pfam" id="PF01488">
    <property type="entry name" value="Shikimate_DH"/>
    <property type="match status" value="1"/>
</dbReference>
<evidence type="ECO:0000313" key="17">
    <source>
        <dbReference type="EMBL" id="PKH40348.1"/>
    </source>
</evidence>
<dbReference type="InterPro" id="IPR006151">
    <property type="entry name" value="Shikm_DH/Glu-tRNA_Rdtase"/>
</dbReference>
<evidence type="ECO:0000259" key="15">
    <source>
        <dbReference type="Pfam" id="PF01488"/>
    </source>
</evidence>
<dbReference type="Proteomes" id="UP000233565">
    <property type="component" value="Unassembled WGS sequence"/>
</dbReference>
<dbReference type="PANTHER" id="PTHR43013:SF1">
    <property type="entry name" value="GLUTAMYL-TRNA REDUCTASE"/>
    <property type="match status" value="1"/>
</dbReference>
<evidence type="ECO:0000256" key="10">
    <source>
        <dbReference type="PIRSR" id="PIRSR000445-2"/>
    </source>
</evidence>
<comment type="similarity">
    <text evidence="2 8 13">Belongs to the glutamyl-tRNA reductase family.</text>
</comment>
<evidence type="ECO:0000256" key="4">
    <source>
        <dbReference type="ARBA" id="ARBA00022857"/>
    </source>
</evidence>
<comment type="miscellaneous">
    <text evidence="8">During catalysis, the active site Cys acts as a nucleophile attacking the alpha-carbonyl group of tRNA-bound glutamate with the formation of a thioester intermediate between enzyme and glutamate, and the concomitant release of tRNA(Glu). The thioester intermediate is finally reduced by direct hydride transfer from NADPH, to form the product GSA.</text>
</comment>
<evidence type="ECO:0000256" key="8">
    <source>
        <dbReference type="HAMAP-Rule" id="MF_00087"/>
    </source>
</evidence>
<sequence>MSVLVVGISHKSAPVELLERLALDADATIKLIADVVAGEHVTEATAIVTCNRLEVYAEVDRFHGSVEDLSGLLVARAEQSTEALLPHLYVHYDEGAVSHLFQVAAGLDSMVVGEGQILGQTRDALRVGQEHGTVGPALNTLFQQALRVGKRAHAETDIDRAAPSLVSAALDRSTVPVAGARALVIGAGAMASLAVAHLCRGGAASITVLNRTSANADRLAAEYGAGSVPLSALADELVGADIVVSCTGAPEPLVRLGDLVTARGSSDRPLTVIDLALPHDVDPSVADLPGVELVNLAGLADELRGLEATAGVDDVRTIVGQEITAFLAVRRQASVTPTVVALRSMATAVVDAEMARLAARLPALDEATRAEVLQTVRRVADKLLHEPTVRVKELADAEPAVSYTAALAELFRLDPEAVDAMTRAEGPQ</sequence>
<feature type="binding site" evidence="8 10">
    <location>
        <position position="120"/>
    </location>
    <ligand>
        <name>substrate</name>
    </ligand>
</feature>
<dbReference type="NCBIfam" id="NF000744">
    <property type="entry name" value="PRK00045.1-3"/>
    <property type="match status" value="1"/>
</dbReference>
<dbReference type="Proteomes" id="UP000199113">
    <property type="component" value="Unassembled WGS sequence"/>
</dbReference>
<dbReference type="InterPro" id="IPR036291">
    <property type="entry name" value="NAD(P)-bd_dom_sf"/>
</dbReference>
<proteinExistence type="inferred from homology"/>
<comment type="pathway">
    <text evidence="1 8 13">Porphyrin-containing compound metabolism; protoporphyrin-IX biosynthesis; 5-aminolevulinate from L-glutamyl-tRNA(Glu): step 1/2.</text>
</comment>
<evidence type="ECO:0000256" key="6">
    <source>
        <dbReference type="ARBA" id="ARBA00023244"/>
    </source>
</evidence>
<evidence type="ECO:0000256" key="2">
    <source>
        <dbReference type="ARBA" id="ARBA00005916"/>
    </source>
</evidence>
<evidence type="ECO:0000313" key="19">
    <source>
        <dbReference type="Proteomes" id="UP000199113"/>
    </source>
</evidence>
<feature type="binding site" evidence="8 10">
    <location>
        <begin position="114"/>
        <end position="116"/>
    </location>
    <ligand>
        <name>substrate</name>
    </ligand>
</feature>
<evidence type="ECO:0000256" key="13">
    <source>
        <dbReference type="RuleBase" id="RU000584"/>
    </source>
</evidence>
<dbReference type="SUPFAM" id="SSF51735">
    <property type="entry name" value="NAD(P)-binding Rossmann-fold domains"/>
    <property type="match status" value="1"/>
</dbReference>
<keyword evidence="20" id="KW-1185">Reference proteome</keyword>
<feature type="binding site" evidence="8 11">
    <location>
        <begin position="186"/>
        <end position="191"/>
    </location>
    <ligand>
        <name>NADP(+)</name>
        <dbReference type="ChEBI" id="CHEBI:58349"/>
    </ligand>
</feature>
<dbReference type="GO" id="GO:0019353">
    <property type="term" value="P:protoporphyrinogen IX biosynthetic process from glutamate"/>
    <property type="evidence" value="ECO:0007669"/>
    <property type="project" value="TreeGrafter"/>
</dbReference>
<dbReference type="InterPro" id="IPR000343">
    <property type="entry name" value="4pyrrol_synth_GluRdtase"/>
</dbReference>
<dbReference type="PANTHER" id="PTHR43013">
    <property type="entry name" value="GLUTAMYL-TRNA REDUCTASE"/>
    <property type="match status" value="1"/>
</dbReference>
<dbReference type="Pfam" id="PF00745">
    <property type="entry name" value="GlutR_dimer"/>
    <property type="match status" value="1"/>
</dbReference>
<dbReference type="FunFam" id="3.30.460.30:FF:000001">
    <property type="entry name" value="Glutamyl-tRNA reductase"/>
    <property type="match status" value="1"/>
</dbReference>
<keyword evidence="5 8" id="KW-0560">Oxidoreductase</keyword>
<feature type="domain" description="Glutamyl-tRNA reductase N-terminal" evidence="16">
    <location>
        <begin position="6"/>
        <end position="156"/>
    </location>
</feature>
<dbReference type="SUPFAM" id="SSF69742">
    <property type="entry name" value="Glutamyl tRNA-reductase catalytic, N-terminal domain"/>
    <property type="match status" value="1"/>
</dbReference>
<evidence type="ECO:0000259" key="14">
    <source>
        <dbReference type="Pfam" id="PF00745"/>
    </source>
</evidence>
<dbReference type="InterPro" id="IPR036453">
    <property type="entry name" value="GluRdtase_dimer_dom_sf"/>
</dbReference>
<evidence type="ECO:0000256" key="12">
    <source>
        <dbReference type="PIRSR" id="PIRSR000445-4"/>
    </source>
</evidence>
<dbReference type="Pfam" id="PF05201">
    <property type="entry name" value="GlutR_N"/>
    <property type="match status" value="1"/>
</dbReference>
<dbReference type="UniPathway" id="UPA00251">
    <property type="reaction ID" value="UER00316"/>
</dbReference>
<dbReference type="InterPro" id="IPR015896">
    <property type="entry name" value="4pyrrol_synth_GluRdtase_dimer"/>
</dbReference>
<dbReference type="InterPro" id="IPR036343">
    <property type="entry name" value="GluRdtase_N_sf"/>
</dbReference>
<keyword evidence="6 8" id="KW-0627">Porphyrin biosynthesis</keyword>
<dbReference type="Gene3D" id="3.40.50.720">
    <property type="entry name" value="NAD(P)-binding Rossmann-like Domain"/>
    <property type="match status" value="1"/>
</dbReference>
<feature type="domain" description="Tetrapyrrole biosynthesis glutamyl-tRNA reductase dimerisation" evidence="14">
    <location>
        <begin position="315"/>
        <end position="413"/>
    </location>
</feature>
<dbReference type="PIRSF" id="PIRSF000445">
    <property type="entry name" value="4pyrrol_synth_GluRdtase"/>
    <property type="match status" value="1"/>
</dbReference>
<dbReference type="EMBL" id="FOKC01000010">
    <property type="protein sequence ID" value="SFB40317.1"/>
    <property type="molecule type" value="Genomic_DNA"/>
</dbReference>
<accession>A0A1I1AQX0</accession>
<evidence type="ECO:0000256" key="3">
    <source>
        <dbReference type="ARBA" id="ARBA00012970"/>
    </source>
</evidence>
<feature type="binding site" evidence="8 10">
    <location>
        <position position="109"/>
    </location>
    <ligand>
        <name>substrate</name>
    </ligand>
</feature>
<evidence type="ECO:0000313" key="18">
    <source>
        <dbReference type="EMBL" id="SFB40317.1"/>
    </source>
</evidence>
<organism evidence="18 19">
    <name type="scientific">Nocardioides alpinus</name>
    <dbReference type="NCBI Taxonomy" id="748909"/>
    <lineage>
        <taxon>Bacteria</taxon>
        <taxon>Bacillati</taxon>
        <taxon>Actinomycetota</taxon>
        <taxon>Actinomycetes</taxon>
        <taxon>Propionibacteriales</taxon>
        <taxon>Nocardioidaceae</taxon>
        <taxon>Nocardioides</taxon>
    </lineage>
</organism>
<dbReference type="EC" id="1.2.1.70" evidence="3 8"/>
<dbReference type="RefSeq" id="WP_091200641.1">
    <property type="nucleotide sequence ID" value="NZ_FOKC01000010.1"/>
</dbReference>
<feature type="site" description="Important for activity" evidence="8 12">
    <location>
        <position position="99"/>
    </location>
</feature>
<evidence type="ECO:0000256" key="1">
    <source>
        <dbReference type="ARBA" id="ARBA00005059"/>
    </source>
</evidence>
<evidence type="ECO:0000259" key="16">
    <source>
        <dbReference type="Pfam" id="PF05201"/>
    </source>
</evidence>
<keyword evidence="4 8" id="KW-0521">NADP</keyword>
<comment type="subunit">
    <text evidence="8">Homodimer.</text>
</comment>